<dbReference type="Proteomes" id="UP000247409">
    <property type="component" value="Unassembled WGS sequence"/>
</dbReference>
<dbReference type="STRING" id="448386.A0A2V3IMR9"/>
<evidence type="ECO:0000313" key="3">
    <source>
        <dbReference type="Proteomes" id="UP000247409"/>
    </source>
</evidence>
<comment type="caution">
    <text evidence="2">The sequence shown here is derived from an EMBL/GenBank/DDBJ whole genome shotgun (WGS) entry which is preliminary data.</text>
</comment>
<name>A0A2V3IMR9_9FLOR</name>
<dbReference type="PANTHER" id="PTHR11614">
    <property type="entry name" value="PHOSPHOLIPASE-RELATED"/>
    <property type="match status" value="1"/>
</dbReference>
<dbReference type="InterPro" id="IPR022742">
    <property type="entry name" value="Hydrolase_4"/>
</dbReference>
<gene>
    <name evidence="2" type="ORF">BWQ96_06876</name>
</gene>
<protein>
    <submittedName>
        <fullName evidence="2">Monoglyceride lipase</fullName>
    </submittedName>
</protein>
<dbReference type="AlphaFoldDB" id="A0A2V3IMR9"/>
<dbReference type="OrthoDB" id="2498029at2759"/>
<evidence type="ECO:0000259" key="1">
    <source>
        <dbReference type="Pfam" id="PF12146"/>
    </source>
</evidence>
<reference evidence="2 3" key="1">
    <citation type="journal article" date="2018" name="Mol. Biol. Evol.">
        <title>Analysis of the draft genome of the red seaweed Gracilariopsis chorda provides insights into genome size evolution in Rhodophyta.</title>
        <authorList>
            <person name="Lee J."/>
            <person name="Yang E.C."/>
            <person name="Graf L."/>
            <person name="Yang J.H."/>
            <person name="Qiu H."/>
            <person name="Zel Zion U."/>
            <person name="Chan C.X."/>
            <person name="Stephens T.G."/>
            <person name="Weber A.P.M."/>
            <person name="Boo G.H."/>
            <person name="Boo S.M."/>
            <person name="Kim K.M."/>
            <person name="Shin Y."/>
            <person name="Jung M."/>
            <person name="Lee S.J."/>
            <person name="Yim H.S."/>
            <person name="Lee J.H."/>
            <person name="Bhattacharya D."/>
            <person name="Yoon H.S."/>
        </authorList>
    </citation>
    <scope>NUCLEOTIDE SEQUENCE [LARGE SCALE GENOMIC DNA]</scope>
    <source>
        <strain evidence="2 3">SKKU-2015</strain>
        <tissue evidence="2">Whole body</tissue>
    </source>
</reference>
<evidence type="ECO:0000313" key="2">
    <source>
        <dbReference type="EMBL" id="PXF43381.1"/>
    </source>
</evidence>
<dbReference type="PRINTS" id="PR00111">
    <property type="entry name" value="ABHYDROLASE"/>
</dbReference>
<proteinExistence type="predicted"/>
<sequence>MEAALSWLFPAGHRVPSGRAPSFTQPLLPPSVATRPQPPPGVLACPLPQARSHARHATVGWRVDDWADHNAYYVLNSRGQRIFVQTWRPHRPRRAFWQRLLPRRKERGIIYIIHGLNDHSNKYTRVAKAWVDAGYVVIAHDFHGHGRSDGYRAYTSSMQNYVDDARHTIEHAKQRLPRRLNGLPSFILAHSLGGAVAIHLARDAPHSTFRGVMLTAPAVRVYPKPILKLFAPLLATLAPLLPVQRLKFDRERRRARKAGEDCYNVRDDPLVVRSPVRARVGYEVLKSCEKIMSEAERFRVPVFVAHSREDRVTNAKGTIDFHDRIGSGDKTVRLYDGSVHDLLAEKRDMVMDDMVQWASSRL</sequence>
<dbReference type="InterPro" id="IPR000073">
    <property type="entry name" value="AB_hydrolase_1"/>
</dbReference>
<keyword evidence="3" id="KW-1185">Reference proteome</keyword>
<dbReference type="InterPro" id="IPR051044">
    <property type="entry name" value="MAG_DAG_Lipase"/>
</dbReference>
<feature type="domain" description="Serine aminopeptidase S33" evidence="1">
    <location>
        <begin position="105"/>
        <end position="346"/>
    </location>
</feature>
<dbReference type="EMBL" id="NBIV01000127">
    <property type="protein sequence ID" value="PXF43381.1"/>
    <property type="molecule type" value="Genomic_DNA"/>
</dbReference>
<dbReference type="InterPro" id="IPR029058">
    <property type="entry name" value="AB_hydrolase_fold"/>
</dbReference>
<organism evidence="2 3">
    <name type="scientific">Gracilariopsis chorda</name>
    <dbReference type="NCBI Taxonomy" id="448386"/>
    <lineage>
        <taxon>Eukaryota</taxon>
        <taxon>Rhodophyta</taxon>
        <taxon>Florideophyceae</taxon>
        <taxon>Rhodymeniophycidae</taxon>
        <taxon>Gracilariales</taxon>
        <taxon>Gracilariaceae</taxon>
        <taxon>Gracilariopsis</taxon>
    </lineage>
</organism>
<dbReference type="Gene3D" id="3.40.50.1820">
    <property type="entry name" value="alpha/beta hydrolase"/>
    <property type="match status" value="1"/>
</dbReference>
<dbReference type="SUPFAM" id="SSF53474">
    <property type="entry name" value="alpha/beta-Hydrolases"/>
    <property type="match status" value="1"/>
</dbReference>
<accession>A0A2V3IMR9</accession>
<dbReference type="Pfam" id="PF12146">
    <property type="entry name" value="Hydrolase_4"/>
    <property type="match status" value="1"/>
</dbReference>